<dbReference type="GO" id="GO:0015344">
    <property type="term" value="F:siderophore uptake transmembrane transporter activity"/>
    <property type="evidence" value="ECO:0007669"/>
    <property type="project" value="TreeGrafter"/>
</dbReference>
<keyword evidence="7" id="KW-0408">Iron</keyword>
<accession>A0A1V9FH07</accession>
<keyword evidence="10" id="KW-0998">Cell outer membrane</keyword>
<keyword evidence="9" id="KW-0472">Membrane</keyword>
<evidence type="ECO:0000256" key="2">
    <source>
        <dbReference type="ARBA" id="ARBA00022448"/>
    </source>
</evidence>
<dbReference type="EMBL" id="LVYD01000113">
    <property type="protein sequence ID" value="OQP57643.1"/>
    <property type="molecule type" value="Genomic_DNA"/>
</dbReference>
<keyword evidence="8" id="KW-0406">Ion transport</keyword>
<dbReference type="PANTHER" id="PTHR32552">
    <property type="entry name" value="FERRICHROME IRON RECEPTOR-RELATED"/>
    <property type="match status" value="1"/>
</dbReference>
<keyword evidence="13" id="KW-1185">Reference proteome</keyword>
<dbReference type="Proteomes" id="UP000192796">
    <property type="component" value="Unassembled WGS sequence"/>
</dbReference>
<dbReference type="Gene3D" id="2.40.170.20">
    <property type="entry name" value="TonB-dependent receptor, beta-barrel domain"/>
    <property type="match status" value="1"/>
</dbReference>
<reference evidence="12 13" key="1">
    <citation type="submission" date="2016-03" db="EMBL/GenBank/DDBJ databases">
        <title>Niastella vici sp. nov., isolated from farmland soil.</title>
        <authorList>
            <person name="Chen L."/>
            <person name="Wang D."/>
            <person name="Yang S."/>
            <person name="Wang G."/>
        </authorList>
    </citation>
    <scope>NUCLEOTIDE SEQUENCE [LARGE SCALE GENOMIC DNA]</scope>
    <source>
        <strain evidence="12 13">DJ57</strain>
    </source>
</reference>
<organism evidence="12 13">
    <name type="scientific">Niastella vici</name>
    <dbReference type="NCBI Taxonomy" id="1703345"/>
    <lineage>
        <taxon>Bacteria</taxon>
        <taxon>Pseudomonadati</taxon>
        <taxon>Bacteroidota</taxon>
        <taxon>Chitinophagia</taxon>
        <taxon>Chitinophagales</taxon>
        <taxon>Chitinophagaceae</taxon>
        <taxon>Niastella</taxon>
    </lineage>
</organism>
<evidence type="ECO:0000259" key="11">
    <source>
        <dbReference type="Pfam" id="PF14905"/>
    </source>
</evidence>
<dbReference type="InterPro" id="IPR036942">
    <property type="entry name" value="Beta-barrel_TonB_sf"/>
</dbReference>
<protein>
    <recommendedName>
        <fullName evidence="11">Outer membrane protein beta-barrel domain-containing protein</fullName>
    </recommendedName>
</protein>
<dbReference type="AlphaFoldDB" id="A0A1V9FH07"/>
<dbReference type="InterPro" id="IPR041700">
    <property type="entry name" value="OMP_b-brl_3"/>
</dbReference>
<evidence type="ECO:0000256" key="4">
    <source>
        <dbReference type="ARBA" id="ARBA00022496"/>
    </source>
</evidence>
<name>A0A1V9FH07_9BACT</name>
<evidence type="ECO:0000313" key="13">
    <source>
        <dbReference type="Proteomes" id="UP000192796"/>
    </source>
</evidence>
<keyword evidence="4" id="KW-0410">Iron transport</keyword>
<dbReference type="SUPFAM" id="SSF56935">
    <property type="entry name" value="Porins"/>
    <property type="match status" value="1"/>
</dbReference>
<dbReference type="PANTHER" id="PTHR32552:SF68">
    <property type="entry name" value="FERRICHROME OUTER MEMBRANE TRANSPORTER_PHAGE RECEPTOR"/>
    <property type="match status" value="1"/>
</dbReference>
<dbReference type="OrthoDB" id="9764669at2"/>
<evidence type="ECO:0000256" key="6">
    <source>
        <dbReference type="ARBA" id="ARBA00022729"/>
    </source>
</evidence>
<evidence type="ECO:0000256" key="8">
    <source>
        <dbReference type="ARBA" id="ARBA00023065"/>
    </source>
</evidence>
<dbReference type="GO" id="GO:0009279">
    <property type="term" value="C:cell outer membrane"/>
    <property type="evidence" value="ECO:0007669"/>
    <property type="project" value="UniProtKB-SubCell"/>
</dbReference>
<evidence type="ECO:0000313" key="12">
    <source>
        <dbReference type="EMBL" id="OQP57643.1"/>
    </source>
</evidence>
<evidence type="ECO:0000256" key="5">
    <source>
        <dbReference type="ARBA" id="ARBA00022692"/>
    </source>
</evidence>
<feature type="domain" description="Outer membrane protein beta-barrel" evidence="11">
    <location>
        <begin position="31"/>
        <end position="151"/>
    </location>
</feature>
<evidence type="ECO:0000256" key="9">
    <source>
        <dbReference type="ARBA" id="ARBA00023136"/>
    </source>
</evidence>
<evidence type="ECO:0000256" key="1">
    <source>
        <dbReference type="ARBA" id="ARBA00004571"/>
    </source>
</evidence>
<gene>
    <name evidence="12" type="ORF">A3860_08405</name>
</gene>
<keyword evidence="3" id="KW-1134">Transmembrane beta strand</keyword>
<proteinExistence type="predicted"/>
<comment type="caution">
    <text evidence="12">The sequence shown here is derived from an EMBL/GenBank/DDBJ whole genome shotgun (WGS) entry which is preliminary data.</text>
</comment>
<dbReference type="Pfam" id="PF14905">
    <property type="entry name" value="OMP_b-brl_3"/>
    <property type="match status" value="1"/>
</dbReference>
<evidence type="ECO:0000256" key="7">
    <source>
        <dbReference type="ARBA" id="ARBA00023004"/>
    </source>
</evidence>
<dbReference type="InterPro" id="IPR039426">
    <property type="entry name" value="TonB-dep_rcpt-like"/>
</dbReference>
<sequence>MNFEVVTASRFVQKISEAPATMIVITAQPIHGCEASLDVQPSGAFSAFLNFTYQKGKQNNGSKKTEIPNFAAIKGNLGLTFHVPNLLSFNLISNWMGPRSVSTTNPVGKVKGYFITNLVINTNKLFDNRVAASLNIRNLFNHTYWDPGIRSADGNLYSTVLEQPGINGVFKVAISLN</sequence>
<comment type="subcellular location">
    <subcellularLocation>
        <location evidence="1">Cell outer membrane</location>
        <topology evidence="1">Multi-pass membrane protein</topology>
    </subcellularLocation>
</comment>
<keyword evidence="5" id="KW-0812">Transmembrane</keyword>
<evidence type="ECO:0000256" key="10">
    <source>
        <dbReference type="ARBA" id="ARBA00023237"/>
    </source>
</evidence>
<dbReference type="RefSeq" id="WP_081155543.1">
    <property type="nucleotide sequence ID" value="NZ_LVYD01000113.1"/>
</dbReference>
<evidence type="ECO:0000256" key="3">
    <source>
        <dbReference type="ARBA" id="ARBA00022452"/>
    </source>
</evidence>
<keyword evidence="6" id="KW-0732">Signal</keyword>
<keyword evidence="2" id="KW-0813">Transport</keyword>